<proteinExistence type="predicted"/>
<evidence type="ECO:0000256" key="1">
    <source>
        <dbReference type="SAM" id="MobiDB-lite"/>
    </source>
</evidence>
<evidence type="ECO:0000313" key="3">
    <source>
        <dbReference type="Proteomes" id="UP001595190"/>
    </source>
</evidence>
<sequence>MADTHEPLRNYPIPDEGNKVSGEFPRSRDAIKMIARDISDVFTAVAGKSPLGHQHAFADVPGLQAALDAKLNAGSTFALDDLTDVDASAAANFMVLASINGRWQPWVVSANNLADWETRLTASKVAKINVSQAWTAAQDFTGTTTKVKSLTAGANIQGDDQAASTKYLYDFFVYLNANGAIVPQNSPIFTGNPNAPTPPAGDNDTSIATTAFVQSEINGRPKLKAYSANATFSAADTHSIIRLEGGTAYNLPDNNASPRPIEYAIFNTINAPITITAASGNYLYTRDGISASGGSYTLAPYEAILIKAANWDWYVLENKRLNIASAAEYAANVAGKVLVTDEIWSAAQPMAATWASWLVLDFSKINHWLGLGGNTTLGIPNNMKPGQTGYISIYQGATGGQTMSFASCWKFANGIVPALSTGNNAWDKLYYQVEEITPGGQRIHANLVKGIA</sequence>
<gene>
    <name evidence="2" type="ORF">ACETRX_22875</name>
</gene>
<comment type="caution">
    <text evidence="2">The sequence shown here is derived from an EMBL/GenBank/DDBJ whole genome shotgun (WGS) entry which is preliminary data.</text>
</comment>
<evidence type="ECO:0000313" key="2">
    <source>
        <dbReference type="EMBL" id="MFC2252498.1"/>
    </source>
</evidence>
<protein>
    <recommendedName>
        <fullName evidence="4">DUF2793 domain-containing protein</fullName>
    </recommendedName>
</protein>
<dbReference type="RefSeq" id="WP_394313108.1">
    <property type="nucleotide sequence ID" value="NZ_JBHGPK010000011.1"/>
</dbReference>
<feature type="region of interest" description="Disordered" evidence="1">
    <location>
        <begin position="1"/>
        <end position="22"/>
    </location>
</feature>
<reference evidence="2 3" key="1">
    <citation type="submission" date="2024-09" db="EMBL/GenBank/DDBJ databases">
        <title>Description of Labrys sedimenti sp. nov., isolated from a diclofenac-degrading enrichment culture, and genome-based reclassification of Labrys portucalensis as a later heterotypic synonym of Labrys neptuniae.</title>
        <authorList>
            <person name="Tancsics A."/>
            <person name="Csepanyi A."/>
        </authorList>
    </citation>
    <scope>NUCLEOTIDE SEQUENCE [LARGE SCALE GENOMIC DNA]</scope>
    <source>
        <strain evidence="2 3">LMG 23412</strain>
    </source>
</reference>
<accession>A0ABV6ZK04</accession>
<organism evidence="2 3">
    <name type="scientific">Labrys neptuniae</name>
    <dbReference type="NCBI Taxonomy" id="376174"/>
    <lineage>
        <taxon>Bacteria</taxon>
        <taxon>Pseudomonadati</taxon>
        <taxon>Pseudomonadota</taxon>
        <taxon>Alphaproteobacteria</taxon>
        <taxon>Hyphomicrobiales</taxon>
        <taxon>Xanthobacteraceae</taxon>
        <taxon>Labrys</taxon>
    </lineage>
</organism>
<dbReference type="Proteomes" id="UP001595190">
    <property type="component" value="Unassembled WGS sequence"/>
</dbReference>
<dbReference type="EMBL" id="JBHGPK010000011">
    <property type="protein sequence ID" value="MFC2252498.1"/>
    <property type="molecule type" value="Genomic_DNA"/>
</dbReference>
<name>A0ABV6ZK04_9HYPH</name>
<evidence type="ECO:0008006" key="4">
    <source>
        <dbReference type="Google" id="ProtNLM"/>
    </source>
</evidence>